<accession>X0U0U5</accession>
<protein>
    <submittedName>
        <fullName evidence="1">Uncharacterized protein</fullName>
    </submittedName>
</protein>
<dbReference type="AlphaFoldDB" id="X0U0U5"/>
<name>X0U0U5_9ZZZZ</name>
<comment type="caution">
    <text evidence="1">The sequence shown here is derived from an EMBL/GenBank/DDBJ whole genome shotgun (WGS) entry which is preliminary data.</text>
</comment>
<gene>
    <name evidence="1" type="ORF">S01H1_21203</name>
</gene>
<evidence type="ECO:0000313" key="1">
    <source>
        <dbReference type="EMBL" id="GAF92976.1"/>
    </source>
</evidence>
<proteinExistence type="predicted"/>
<sequence>MAVFRRLSERWAEETHHYHNYTLGKKTTDNENILTIKYDMFDKEYLREIKELMDNYKMVGYINDIEHNIEENKKVYKLNLSGNLARAIRGHSYRIEQLFGLRAKKAEETLVNSILETNYNLQMRDLIATYVNELYLTQKSSLSRGVNLFEQILSDLNNHEKQLPYLPDDKPNVRVRKVLESYNDKEMVDKLETHVLEWINDYT</sequence>
<dbReference type="EMBL" id="BARS01011717">
    <property type="protein sequence ID" value="GAF92976.1"/>
    <property type="molecule type" value="Genomic_DNA"/>
</dbReference>
<reference evidence="1" key="1">
    <citation type="journal article" date="2014" name="Front. Microbiol.">
        <title>High frequency of phylogenetically diverse reductive dehalogenase-homologous genes in deep subseafloor sedimentary metagenomes.</title>
        <authorList>
            <person name="Kawai M."/>
            <person name="Futagami T."/>
            <person name="Toyoda A."/>
            <person name="Takaki Y."/>
            <person name="Nishi S."/>
            <person name="Hori S."/>
            <person name="Arai W."/>
            <person name="Tsubouchi T."/>
            <person name="Morono Y."/>
            <person name="Uchiyama I."/>
            <person name="Ito T."/>
            <person name="Fujiyama A."/>
            <person name="Inagaki F."/>
            <person name="Takami H."/>
        </authorList>
    </citation>
    <scope>NUCLEOTIDE SEQUENCE</scope>
    <source>
        <strain evidence="1">Expedition CK06-06</strain>
    </source>
</reference>
<organism evidence="1">
    <name type="scientific">marine sediment metagenome</name>
    <dbReference type="NCBI Taxonomy" id="412755"/>
    <lineage>
        <taxon>unclassified sequences</taxon>
        <taxon>metagenomes</taxon>
        <taxon>ecological metagenomes</taxon>
    </lineage>
</organism>